<feature type="domain" description="Glycosyl hydrolases family 2 sugar binding" evidence="6">
    <location>
        <begin position="18"/>
        <end position="158"/>
    </location>
</feature>
<dbReference type="Proteomes" id="UP000014461">
    <property type="component" value="Unassembled WGS sequence"/>
</dbReference>
<dbReference type="Gene3D" id="2.60.120.260">
    <property type="entry name" value="Galactose-binding domain-like"/>
    <property type="match status" value="1"/>
</dbReference>
<dbReference type="InterPro" id="IPR040605">
    <property type="entry name" value="Glyco_hydro2_dom5"/>
</dbReference>
<evidence type="ECO:0000259" key="8">
    <source>
        <dbReference type="Pfam" id="PF18565"/>
    </source>
</evidence>
<comment type="similarity">
    <text evidence="1">Belongs to the glycosyl hydrolase 2 family.</text>
</comment>
<dbReference type="Pfam" id="PF00703">
    <property type="entry name" value="Glyco_hydro_2"/>
    <property type="match status" value="1"/>
</dbReference>
<feature type="domain" description="Glycoside hydrolase family 2 immunoglobulin-like beta-sandwich" evidence="4">
    <location>
        <begin position="196"/>
        <end position="272"/>
    </location>
</feature>
<organism evidence="9 10">
    <name type="scientific">Agarivorans albus MKT 106</name>
    <dbReference type="NCBI Taxonomy" id="1331007"/>
    <lineage>
        <taxon>Bacteria</taxon>
        <taxon>Pseudomonadati</taxon>
        <taxon>Pseudomonadota</taxon>
        <taxon>Gammaproteobacteria</taxon>
        <taxon>Alteromonadales</taxon>
        <taxon>Alteromonadaceae</taxon>
        <taxon>Agarivorans</taxon>
    </lineage>
</organism>
<dbReference type="AlphaFoldDB" id="R9PQ29"/>
<dbReference type="InterPro" id="IPR036156">
    <property type="entry name" value="Beta-gal/glucu_dom_sf"/>
</dbReference>
<dbReference type="EMBL" id="BARX01000027">
    <property type="protein sequence ID" value="GAD03449.1"/>
    <property type="molecule type" value="Genomic_DNA"/>
</dbReference>
<dbReference type="SUPFAM" id="SSF51445">
    <property type="entry name" value="(Trans)glycosidases"/>
    <property type="match status" value="1"/>
</dbReference>
<evidence type="ECO:0000259" key="7">
    <source>
        <dbReference type="Pfam" id="PF16355"/>
    </source>
</evidence>
<keyword evidence="10" id="KW-1185">Reference proteome</keyword>
<dbReference type="STRING" id="1331007.AALB_3529"/>
<dbReference type="InterPro" id="IPR008979">
    <property type="entry name" value="Galactose-bd-like_sf"/>
</dbReference>
<dbReference type="SUPFAM" id="SSF49303">
    <property type="entry name" value="beta-Galactosidase/glucuronidase domain"/>
    <property type="match status" value="1"/>
</dbReference>
<name>R9PQ29_AGAAL</name>
<dbReference type="OrthoDB" id="9758603at2"/>
<proteinExistence type="inferred from homology"/>
<keyword evidence="2 9" id="KW-0378">Hydrolase</keyword>
<dbReference type="InterPro" id="IPR051913">
    <property type="entry name" value="GH2_Domain-Containing"/>
</dbReference>
<dbReference type="SUPFAM" id="SSF49785">
    <property type="entry name" value="Galactose-binding domain-like"/>
    <property type="match status" value="1"/>
</dbReference>
<dbReference type="EC" id="3.2.1.23" evidence="9"/>
<reference evidence="9" key="1">
    <citation type="journal article" date="2013" name="Genome Announc.">
        <title>Draft Genome Sequence of Agarivorans albus Strain MKT 106T, an Agarolytic Marine Bacterium.</title>
        <authorList>
            <person name="Yasuike M."/>
            <person name="Nakamura Y."/>
            <person name="Kai W."/>
            <person name="Fujiwara A."/>
            <person name="Fukui Y."/>
            <person name="Satomi M."/>
            <person name="Sano M."/>
        </authorList>
    </citation>
    <scope>NUCLEOTIDE SEQUENCE [LARGE SCALE GENOMIC DNA]</scope>
</reference>
<accession>R9PQ29</accession>
<dbReference type="GO" id="GO:0004565">
    <property type="term" value="F:beta-galactosidase activity"/>
    <property type="evidence" value="ECO:0007669"/>
    <property type="project" value="UniProtKB-EC"/>
</dbReference>
<dbReference type="InterPro" id="IPR006104">
    <property type="entry name" value="Glyco_hydro_2_N"/>
</dbReference>
<evidence type="ECO:0000259" key="5">
    <source>
        <dbReference type="Pfam" id="PF02836"/>
    </source>
</evidence>
<keyword evidence="3 9" id="KW-0326">Glycosidase</keyword>
<evidence type="ECO:0000256" key="2">
    <source>
        <dbReference type="ARBA" id="ARBA00022801"/>
    </source>
</evidence>
<dbReference type="PANTHER" id="PTHR42732">
    <property type="entry name" value="BETA-GALACTOSIDASE"/>
    <property type="match status" value="1"/>
</dbReference>
<dbReference type="RefSeq" id="WP_016403216.1">
    <property type="nucleotide sequence ID" value="NZ_BARX01000027.1"/>
</dbReference>
<evidence type="ECO:0000313" key="10">
    <source>
        <dbReference type="Proteomes" id="UP000014461"/>
    </source>
</evidence>
<dbReference type="Pfam" id="PF02836">
    <property type="entry name" value="Glyco_hydro_2_C"/>
    <property type="match status" value="1"/>
</dbReference>
<evidence type="ECO:0000256" key="1">
    <source>
        <dbReference type="ARBA" id="ARBA00007401"/>
    </source>
</evidence>
<evidence type="ECO:0000256" key="3">
    <source>
        <dbReference type="ARBA" id="ARBA00023295"/>
    </source>
</evidence>
<dbReference type="InterPro" id="IPR013783">
    <property type="entry name" value="Ig-like_fold"/>
</dbReference>
<dbReference type="Gene3D" id="3.20.20.80">
    <property type="entry name" value="Glycosidases"/>
    <property type="match status" value="1"/>
</dbReference>
<evidence type="ECO:0000259" key="4">
    <source>
        <dbReference type="Pfam" id="PF00703"/>
    </source>
</evidence>
<dbReference type="InterPro" id="IPR006101">
    <property type="entry name" value="Glyco_hydro_2"/>
</dbReference>
<dbReference type="PANTHER" id="PTHR42732:SF1">
    <property type="entry name" value="BETA-MANNOSIDASE"/>
    <property type="match status" value="1"/>
</dbReference>
<dbReference type="InterPro" id="IPR017853">
    <property type="entry name" value="GH"/>
</dbReference>
<dbReference type="Pfam" id="PF18565">
    <property type="entry name" value="Glyco_hydro2_C5"/>
    <property type="match status" value="1"/>
</dbReference>
<dbReference type="Gene3D" id="2.60.40.10">
    <property type="entry name" value="Immunoglobulins"/>
    <property type="match status" value="3"/>
</dbReference>
<evidence type="ECO:0000259" key="6">
    <source>
        <dbReference type="Pfam" id="PF02837"/>
    </source>
</evidence>
<dbReference type="InterPro" id="IPR006103">
    <property type="entry name" value="Glyco_hydro_2_cat"/>
</dbReference>
<dbReference type="GO" id="GO:0005975">
    <property type="term" value="P:carbohydrate metabolic process"/>
    <property type="evidence" value="ECO:0007669"/>
    <property type="project" value="InterPro"/>
</dbReference>
<dbReference type="Pfam" id="PF16355">
    <property type="entry name" value="DUF4982"/>
    <property type="match status" value="1"/>
</dbReference>
<dbReference type="InterPro" id="IPR006102">
    <property type="entry name" value="Ig-like_GH2"/>
</dbReference>
<feature type="domain" description="Glycoside hydrolase family 2" evidence="8">
    <location>
        <begin position="717"/>
        <end position="811"/>
    </location>
</feature>
<protein>
    <submittedName>
        <fullName evidence="9">Beta-galactosidase</fullName>
        <ecNumber evidence="9">3.2.1.23</ecNumber>
    </submittedName>
</protein>
<evidence type="ECO:0000313" key="9">
    <source>
        <dbReference type="EMBL" id="GAD03449.1"/>
    </source>
</evidence>
<comment type="caution">
    <text evidence="9">The sequence shown here is derived from an EMBL/GenBank/DDBJ whole genome shotgun (WGS) entry which is preliminary data.</text>
</comment>
<dbReference type="PRINTS" id="PR00132">
    <property type="entry name" value="GLHYDRLASE2"/>
</dbReference>
<dbReference type="Pfam" id="PF02837">
    <property type="entry name" value="Glyco_hydro_2_N"/>
    <property type="match status" value="1"/>
</dbReference>
<sequence length="823" mass="94040">MSISSNTPKASRQTSDFNADWQFQLQTANQTTIEADWRSVTLPHDWSIEQPFSSELEGATAYLPGGIGWYQKNFDMKELKKGQRVFILFDGIYNNASLWLNKQLLGKQHYGYSPFYFEISQYLKASDNQLKIKVDRSRIADSRWYPGAGIYREVKLITVNPVHIPIWSSVVDSIEINQGFAQILHKFKVVSEQLNQRIQIDSHIVELDTGRPVASYQHQATLSNKEQAFAFSCDILQPKLWSPDSPTLYQMTTKLTAGSKELDCITTRFGLRDFHFNSQQGFFLNGQATKIKGVCLHHDGGLVGAAVPEAVWERRLTRLKEAGVNAIRMAHNPSSEVLLSLCDRLGFLVQDEFFDEWDFPKDKRLNMNEQHNDAASRGYAEHFQTHAKQDLKNALRAHINHPCIFMWSIGNEIEWTYPRNVEATGFFDANWNGNYFWNLPPNSPQQISNKLKTLPHHNYDIGKTAHQLAQWVREEDVSRPVTANCILPSVSYLNGYAKSLDVIGFSYRQVLYDYGHQHHPQLPIISNEALPQWHEWKAVSERSHVAGLFLWTGIDYLGEVHQQWPTKALAAGLLDTAAFKKAPYYLFQSLWTNKPMVQIHNQVFDEERFVYKTDSLSLEERDPQAWKKKLWIWPEQQQHWNFSSNQLIAIEVISNCQEVELQLNGRTIGSKQLADQADRMFRWALPFQPGELVALAKNNSKVLATHRLSTTQTASDLVVTVEGTPLQKGQPGYQHLVVQLADSEGKWVSHQNTQLSFELTGPAELVGLDNGHPASVQTFNASQIDTHQGRALALIKYTGEEENILVRITTPEGFFKVQRFILE</sequence>
<gene>
    <name evidence="9" type="ORF">AALB_3529</name>
</gene>
<feature type="domain" description="Glycoside hydrolase family 2 catalytic" evidence="5">
    <location>
        <begin position="280"/>
        <end position="413"/>
    </location>
</feature>
<dbReference type="InterPro" id="IPR032311">
    <property type="entry name" value="DUF4982"/>
</dbReference>
<feature type="domain" description="DUF4982" evidence="7">
    <location>
        <begin position="646"/>
        <end position="702"/>
    </location>
</feature>